<gene>
    <name evidence="11" type="ORF">SAMN03080606_02976</name>
</gene>
<dbReference type="STRING" id="1120976.SAMN03080606_02976"/>
<keyword evidence="7 9" id="KW-0472">Membrane</keyword>
<name>A0A1G5JRT3_9FIRM</name>
<feature type="transmembrane region" description="Helical" evidence="9">
    <location>
        <begin position="225"/>
        <end position="248"/>
    </location>
</feature>
<sequence>MGKVSKKDTYIILTIVLGLIAGCIYLGISLLYGFLGSILLMVFILHIKGFSYSQLWGMVYTGLIECRILYLLILLIGATVSVWMSSGVVPAMIFYGLEYMKGMNFLLASFLITSISAIFMGTAIGTISTIGIALLGIGKGFSIPPHILLGAIVSGAFIADKISPISGLLNLTLTTTKTKYKEALRTMLVTLAPVYVITALGYYYIGINYSIKTDLGSLMEYQSAIIEGFNISPWLLLLPILIIFLSIMGIKTIYTISIGLLGGIIASAVLQKISVSSVFHYIIWGYKGNTSSTMLNSILVSGGVISMVEVVLIVAGAISLSSILEKSGIIKPMINKIISSIHSEGGLILKTGFISSILTIVTCDQTVGIVLPGRLLRDKYEALRVDSSVLARTISDTGTVIAPLMPWNVNALIIVSISGISAVSYGPYAILCYISPIVTILLSNIIKVKRQPSIKATTGV</sequence>
<evidence type="ECO:0000256" key="5">
    <source>
        <dbReference type="ARBA" id="ARBA00022692"/>
    </source>
</evidence>
<dbReference type="PANTHER" id="PTHR33451">
    <property type="entry name" value="MALATE-2H(+)/NA(+)-LACTATE ANTIPORTER"/>
    <property type="match status" value="1"/>
</dbReference>
<evidence type="ECO:0000256" key="1">
    <source>
        <dbReference type="ARBA" id="ARBA00004651"/>
    </source>
</evidence>
<dbReference type="Pfam" id="PF03553">
    <property type="entry name" value="Na_H_antiporter"/>
    <property type="match status" value="1"/>
</dbReference>
<feature type="domain" description="Na+/H+ antiporter NhaC-like C-terminal" evidence="10">
    <location>
        <begin position="155"/>
        <end position="442"/>
    </location>
</feature>
<keyword evidence="3" id="KW-0050">Antiport</keyword>
<dbReference type="PANTHER" id="PTHR33451:SF3">
    <property type="entry name" value="MALATE-2H(+)_NA(+)-LACTATE ANTIPORTER"/>
    <property type="match status" value="1"/>
</dbReference>
<feature type="transmembrane region" description="Helical" evidence="9">
    <location>
        <begin position="147"/>
        <end position="171"/>
    </location>
</feature>
<dbReference type="InterPro" id="IPR018461">
    <property type="entry name" value="Na/H_Antiport_NhaC-like_C"/>
</dbReference>
<dbReference type="Proteomes" id="UP000198636">
    <property type="component" value="Unassembled WGS sequence"/>
</dbReference>
<keyword evidence="4" id="KW-1003">Cell membrane</keyword>
<comment type="similarity">
    <text evidence="8">Belongs to the NhaC Na(+)/H(+) (TC 2.A.35) antiporter family.</text>
</comment>
<comment type="subcellular location">
    <subcellularLocation>
        <location evidence="1">Cell membrane</location>
        <topology evidence="1">Multi-pass membrane protein</topology>
    </subcellularLocation>
</comment>
<dbReference type="InterPro" id="IPR052180">
    <property type="entry name" value="NhaC_Na-H+_Antiporter"/>
</dbReference>
<proteinExistence type="inferred from homology"/>
<accession>A0A1G5JRT3</accession>
<dbReference type="GO" id="GO:0015297">
    <property type="term" value="F:antiporter activity"/>
    <property type="evidence" value="ECO:0007669"/>
    <property type="project" value="UniProtKB-KW"/>
</dbReference>
<keyword evidence="2" id="KW-0813">Transport</keyword>
<evidence type="ECO:0000256" key="8">
    <source>
        <dbReference type="ARBA" id="ARBA00038435"/>
    </source>
</evidence>
<evidence type="ECO:0000256" key="6">
    <source>
        <dbReference type="ARBA" id="ARBA00022989"/>
    </source>
</evidence>
<dbReference type="EMBL" id="FMUS01000021">
    <property type="protein sequence ID" value="SCY90611.1"/>
    <property type="molecule type" value="Genomic_DNA"/>
</dbReference>
<feature type="transmembrane region" description="Helical" evidence="9">
    <location>
        <begin position="105"/>
        <end position="135"/>
    </location>
</feature>
<evidence type="ECO:0000313" key="12">
    <source>
        <dbReference type="Proteomes" id="UP000198636"/>
    </source>
</evidence>
<dbReference type="PROSITE" id="PS51257">
    <property type="entry name" value="PROKAR_LIPOPROTEIN"/>
    <property type="match status" value="1"/>
</dbReference>
<evidence type="ECO:0000256" key="9">
    <source>
        <dbReference type="SAM" id="Phobius"/>
    </source>
</evidence>
<feature type="transmembrane region" description="Helical" evidence="9">
    <location>
        <begin position="400"/>
        <end position="422"/>
    </location>
</feature>
<evidence type="ECO:0000256" key="3">
    <source>
        <dbReference type="ARBA" id="ARBA00022449"/>
    </source>
</evidence>
<protein>
    <submittedName>
        <fullName evidence="11">Transporter, NhaC family (TC 2.A.35)</fullName>
    </submittedName>
</protein>
<evidence type="ECO:0000256" key="7">
    <source>
        <dbReference type="ARBA" id="ARBA00023136"/>
    </source>
</evidence>
<dbReference type="AlphaFoldDB" id="A0A1G5JRT3"/>
<dbReference type="GO" id="GO:0005886">
    <property type="term" value="C:plasma membrane"/>
    <property type="evidence" value="ECO:0007669"/>
    <property type="project" value="UniProtKB-SubCell"/>
</dbReference>
<dbReference type="RefSeq" id="WP_091545196.1">
    <property type="nucleotide sequence ID" value="NZ_FMUS01000021.1"/>
</dbReference>
<feature type="transmembrane region" description="Helical" evidence="9">
    <location>
        <begin position="68"/>
        <end position="93"/>
    </location>
</feature>
<feature type="transmembrane region" description="Helical" evidence="9">
    <location>
        <begin position="260"/>
        <end position="284"/>
    </location>
</feature>
<evidence type="ECO:0000313" key="11">
    <source>
        <dbReference type="EMBL" id="SCY90611.1"/>
    </source>
</evidence>
<organism evidence="11 12">
    <name type="scientific">Alkaliphilus peptidifermentans DSM 18978</name>
    <dbReference type="NCBI Taxonomy" id="1120976"/>
    <lineage>
        <taxon>Bacteria</taxon>
        <taxon>Bacillati</taxon>
        <taxon>Bacillota</taxon>
        <taxon>Clostridia</taxon>
        <taxon>Peptostreptococcales</taxon>
        <taxon>Natronincolaceae</taxon>
        <taxon>Alkaliphilus</taxon>
    </lineage>
</organism>
<feature type="transmembrane region" description="Helical" evidence="9">
    <location>
        <begin position="12"/>
        <end position="45"/>
    </location>
</feature>
<keyword evidence="12" id="KW-1185">Reference proteome</keyword>
<evidence type="ECO:0000259" key="10">
    <source>
        <dbReference type="Pfam" id="PF03553"/>
    </source>
</evidence>
<keyword evidence="5 9" id="KW-0812">Transmembrane</keyword>
<evidence type="ECO:0000256" key="4">
    <source>
        <dbReference type="ARBA" id="ARBA00022475"/>
    </source>
</evidence>
<reference evidence="11 12" key="1">
    <citation type="submission" date="2016-10" db="EMBL/GenBank/DDBJ databases">
        <authorList>
            <person name="de Groot N.N."/>
        </authorList>
    </citation>
    <scope>NUCLEOTIDE SEQUENCE [LARGE SCALE GENOMIC DNA]</scope>
    <source>
        <strain evidence="11 12">DSM 18978</strain>
    </source>
</reference>
<dbReference type="OrthoDB" id="9762978at2"/>
<evidence type="ECO:0000256" key="2">
    <source>
        <dbReference type="ARBA" id="ARBA00022448"/>
    </source>
</evidence>
<feature type="transmembrane region" description="Helical" evidence="9">
    <location>
        <begin position="183"/>
        <end position="205"/>
    </location>
</feature>
<feature type="transmembrane region" description="Helical" evidence="9">
    <location>
        <begin position="304"/>
        <end position="324"/>
    </location>
</feature>
<feature type="transmembrane region" description="Helical" evidence="9">
    <location>
        <begin position="428"/>
        <end position="446"/>
    </location>
</feature>
<keyword evidence="6 9" id="KW-1133">Transmembrane helix</keyword>